<organism evidence="2 3">
    <name type="scientific">Maledivibacter halophilus</name>
    <dbReference type="NCBI Taxonomy" id="36842"/>
    <lineage>
        <taxon>Bacteria</taxon>
        <taxon>Bacillati</taxon>
        <taxon>Bacillota</taxon>
        <taxon>Clostridia</taxon>
        <taxon>Peptostreptococcales</taxon>
        <taxon>Caminicellaceae</taxon>
        <taxon>Maledivibacter</taxon>
    </lineage>
</organism>
<proteinExistence type="predicted"/>
<name>A0A1T5LTQ6_9FIRM</name>
<feature type="compositionally biased region" description="Basic and acidic residues" evidence="1">
    <location>
        <begin position="224"/>
        <end position="269"/>
    </location>
</feature>
<feature type="region of interest" description="Disordered" evidence="1">
    <location>
        <begin position="14"/>
        <end position="36"/>
    </location>
</feature>
<evidence type="ECO:0000313" key="2">
    <source>
        <dbReference type="EMBL" id="SKC79340.1"/>
    </source>
</evidence>
<dbReference type="STRING" id="36842.SAMN02194393_03287"/>
<dbReference type="AlphaFoldDB" id="A0A1T5LTQ6"/>
<dbReference type="EMBL" id="FUZT01000008">
    <property type="protein sequence ID" value="SKC79340.1"/>
    <property type="molecule type" value="Genomic_DNA"/>
</dbReference>
<feature type="compositionally biased region" description="Basic and acidic residues" evidence="1">
    <location>
        <begin position="103"/>
        <end position="131"/>
    </location>
</feature>
<reference evidence="2 3" key="1">
    <citation type="submission" date="2017-02" db="EMBL/GenBank/DDBJ databases">
        <authorList>
            <person name="Peterson S.W."/>
        </authorList>
    </citation>
    <scope>NUCLEOTIDE SEQUENCE [LARGE SCALE GENOMIC DNA]</scope>
    <source>
        <strain evidence="2 3">M1</strain>
    </source>
</reference>
<accession>A0A1T5LTQ6</accession>
<feature type="region of interest" description="Disordered" evidence="1">
    <location>
        <begin position="97"/>
        <end position="144"/>
    </location>
</feature>
<evidence type="ECO:0000313" key="3">
    <source>
        <dbReference type="Proteomes" id="UP000190285"/>
    </source>
</evidence>
<feature type="compositionally biased region" description="Basic and acidic residues" evidence="1">
    <location>
        <begin position="22"/>
        <end position="36"/>
    </location>
</feature>
<gene>
    <name evidence="2" type="ORF">SAMN02194393_03287</name>
</gene>
<protein>
    <submittedName>
        <fullName evidence="2">Uncharacterized protein</fullName>
    </submittedName>
</protein>
<dbReference type="Proteomes" id="UP000190285">
    <property type="component" value="Unassembled WGS sequence"/>
</dbReference>
<evidence type="ECO:0000256" key="1">
    <source>
        <dbReference type="SAM" id="MobiDB-lite"/>
    </source>
</evidence>
<sequence>MNISAVSSGKYNISFSTLDNDSQSKENIKEKSNDNKSIKVNGALFSQNKMIQAFENQKGRLQEQIEKIKESESDPKIKQERISELKKQIEEIDVQIQQTKLESMTKKKEDLKKAAKNKESKLDENNSKDENNNNGIDSSKFQSLTEIDTTYSEMKNLSKVRTDLKGKARVAASEIALDASRGQDVSRKIKEFGKMDGRIKAVEKSIMKKGYEIQEEIESTNDNENTKEKVEKSQEKEVENQGNEENKNKPDLEKERNEVENRKSLDLYI</sequence>
<feature type="compositionally biased region" description="Polar residues" evidence="1">
    <location>
        <begin position="135"/>
        <end position="144"/>
    </location>
</feature>
<keyword evidence="3" id="KW-1185">Reference proteome</keyword>
<feature type="region of interest" description="Disordered" evidence="1">
    <location>
        <begin position="213"/>
        <end position="269"/>
    </location>
</feature>
<dbReference type="RefSeq" id="WP_079493073.1">
    <property type="nucleotide sequence ID" value="NZ_FUZT01000008.1"/>
</dbReference>